<proteinExistence type="predicted"/>
<evidence type="ECO:0000313" key="2">
    <source>
        <dbReference type="Proteomes" id="UP000520814"/>
    </source>
</evidence>
<dbReference type="EMBL" id="JACHGW010000005">
    <property type="protein sequence ID" value="MBB6053209.1"/>
    <property type="molecule type" value="Genomic_DNA"/>
</dbReference>
<dbReference type="Proteomes" id="UP000520814">
    <property type="component" value="Unassembled WGS sequence"/>
</dbReference>
<evidence type="ECO:0008006" key="3">
    <source>
        <dbReference type="Google" id="ProtNLM"/>
    </source>
</evidence>
<dbReference type="InterPro" id="IPR032568">
    <property type="entry name" value="DUF4926"/>
</dbReference>
<organism evidence="1 2">
    <name type="scientific">Armatimonas rosea</name>
    <dbReference type="NCBI Taxonomy" id="685828"/>
    <lineage>
        <taxon>Bacteria</taxon>
        <taxon>Bacillati</taxon>
        <taxon>Armatimonadota</taxon>
        <taxon>Armatimonadia</taxon>
        <taxon>Armatimonadales</taxon>
        <taxon>Armatimonadaceae</taxon>
        <taxon>Armatimonas</taxon>
    </lineage>
</organism>
<dbReference type="AlphaFoldDB" id="A0A7W9W873"/>
<evidence type="ECO:0000313" key="1">
    <source>
        <dbReference type="EMBL" id="MBB6053209.1"/>
    </source>
</evidence>
<dbReference type="Pfam" id="PF16277">
    <property type="entry name" value="DUF4926"/>
    <property type="match status" value="1"/>
</dbReference>
<accession>A0A7W9W873</accession>
<name>A0A7W9W873_ARMRO</name>
<gene>
    <name evidence="1" type="ORF">HNQ39_005041</name>
</gene>
<reference evidence="1 2" key="1">
    <citation type="submission" date="2020-08" db="EMBL/GenBank/DDBJ databases">
        <title>Genomic Encyclopedia of Type Strains, Phase IV (KMG-IV): sequencing the most valuable type-strain genomes for metagenomic binning, comparative biology and taxonomic classification.</title>
        <authorList>
            <person name="Goeker M."/>
        </authorList>
    </citation>
    <scope>NUCLEOTIDE SEQUENCE [LARGE SCALE GENOMIC DNA]</scope>
    <source>
        <strain evidence="1 2">DSM 23562</strain>
    </source>
</reference>
<keyword evidence="2" id="KW-1185">Reference proteome</keyword>
<comment type="caution">
    <text evidence="1">The sequence shown here is derived from an EMBL/GenBank/DDBJ whole genome shotgun (WGS) entry which is preliminary data.</text>
</comment>
<protein>
    <recommendedName>
        <fullName evidence="3">DUF4926 domain-containing protein</fullName>
    </recommendedName>
</protein>
<sequence>MDTLKLFDVVALLKDRPEEGLVRGQVGAIVDEDAPGIFDVEFSDTGENLRNGDCSCG</sequence>
<dbReference type="RefSeq" id="WP_221290307.1">
    <property type="nucleotide sequence ID" value="NZ_JACHGW010000005.1"/>
</dbReference>